<keyword evidence="4" id="KW-1185">Reference proteome</keyword>
<dbReference type="InterPro" id="IPR006652">
    <property type="entry name" value="Kelch_1"/>
</dbReference>
<dbReference type="InterPro" id="IPR015915">
    <property type="entry name" value="Kelch-typ_b-propeller"/>
</dbReference>
<dbReference type="AlphaFoldDB" id="A0A7R8UBH0"/>
<dbReference type="InParanoid" id="A0A7R8UBH0"/>
<dbReference type="SMART" id="SM00612">
    <property type="entry name" value="Kelch"/>
    <property type="match status" value="3"/>
</dbReference>
<evidence type="ECO:0000313" key="4">
    <source>
        <dbReference type="Proteomes" id="UP000594454"/>
    </source>
</evidence>
<dbReference type="Proteomes" id="UP000594454">
    <property type="component" value="Chromosome 1"/>
</dbReference>
<evidence type="ECO:0000313" key="3">
    <source>
        <dbReference type="EMBL" id="CAD7076879.1"/>
    </source>
</evidence>
<dbReference type="Gene3D" id="2.120.10.80">
    <property type="entry name" value="Kelch-type beta propeller"/>
    <property type="match status" value="1"/>
</dbReference>
<keyword evidence="2" id="KW-0677">Repeat</keyword>
<evidence type="ECO:0000256" key="1">
    <source>
        <dbReference type="ARBA" id="ARBA00022441"/>
    </source>
</evidence>
<dbReference type="PANTHER" id="PTHR24412:SF489">
    <property type="entry name" value="RING FINGER DOMAIN AND KELCH REPEAT-CONTAINING PROTEIN DDB_G0271372"/>
    <property type="match status" value="1"/>
</dbReference>
<keyword evidence="1" id="KW-0880">Kelch repeat</keyword>
<dbReference type="SUPFAM" id="SSF117281">
    <property type="entry name" value="Kelch motif"/>
    <property type="match status" value="1"/>
</dbReference>
<name>A0A7R8UBH0_HERIL</name>
<accession>A0A7R8UBH0</accession>
<gene>
    <name evidence="3" type="ORF">HERILL_LOCUS268</name>
</gene>
<protein>
    <submittedName>
        <fullName evidence="3">Uncharacterized protein</fullName>
    </submittedName>
</protein>
<reference evidence="3 4" key="1">
    <citation type="submission" date="2020-11" db="EMBL/GenBank/DDBJ databases">
        <authorList>
            <person name="Wallbank WR R."/>
            <person name="Pardo Diaz C."/>
            <person name="Kozak K."/>
            <person name="Martin S."/>
            <person name="Jiggins C."/>
            <person name="Moest M."/>
            <person name="Warren A I."/>
            <person name="Generalovic N T."/>
            <person name="Byers J.R.P. K."/>
            <person name="Montejo-Kovacevich G."/>
            <person name="Yen C E."/>
        </authorList>
    </citation>
    <scope>NUCLEOTIDE SEQUENCE [LARGE SCALE GENOMIC DNA]</scope>
</reference>
<organism evidence="3 4">
    <name type="scientific">Hermetia illucens</name>
    <name type="common">Black soldier fly</name>
    <dbReference type="NCBI Taxonomy" id="343691"/>
    <lineage>
        <taxon>Eukaryota</taxon>
        <taxon>Metazoa</taxon>
        <taxon>Ecdysozoa</taxon>
        <taxon>Arthropoda</taxon>
        <taxon>Hexapoda</taxon>
        <taxon>Insecta</taxon>
        <taxon>Pterygota</taxon>
        <taxon>Neoptera</taxon>
        <taxon>Endopterygota</taxon>
        <taxon>Diptera</taxon>
        <taxon>Brachycera</taxon>
        <taxon>Stratiomyomorpha</taxon>
        <taxon>Stratiomyidae</taxon>
        <taxon>Hermetiinae</taxon>
        <taxon>Hermetia</taxon>
    </lineage>
</organism>
<proteinExistence type="predicted"/>
<dbReference type="PANTHER" id="PTHR24412">
    <property type="entry name" value="KELCH PROTEIN"/>
    <property type="match status" value="1"/>
</dbReference>
<evidence type="ECO:0000256" key="2">
    <source>
        <dbReference type="ARBA" id="ARBA00022737"/>
    </source>
</evidence>
<dbReference type="EMBL" id="LR899009">
    <property type="protein sequence ID" value="CAD7076879.1"/>
    <property type="molecule type" value="Genomic_DNA"/>
</dbReference>
<dbReference type="OrthoDB" id="8042812at2759"/>
<sequence length="284" mass="32086">MASETSAVETGISKDFAEKLTLDTDSTFYILSRCTKGYLYEFNINTESFIQSASRPPLTRCAIAKYNNLIYVVAGQREEKPSDAALIYDINKKSWTEHNIPIGNSFLTVCTVGDQMYLFGGIDSSETPQNTCFRYDFETDRLMKLADMEKYRGQCAVAYYNSSIYVMGGFSCWFNNAVERYDPREGKWSRAGEINGGGACSSALVKDTVHVINTYTGKYCSFDPRSLRGAPEKYLGFEGKQWLASMDNKLYLLHFGGISVYDEADDKWANVLNYTFYKCPAFIC</sequence>
<dbReference type="Pfam" id="PF24681">
    <property type="entry name" value="Kelch_KLHDC2_KLHL20_DRC7"/>
    <property type="match status" value="1"/>
</dbReference>